<protein>
    <recommendedName>
        <fullName evidence="3">Transcription factor Iwr1 domain-containing protein</fullName>
    </recommendedName>
</protein>
<feature type="non-terminal residue" evidence="4">
    <location>
        <position position="101"/>
    </location>
</feature>
<keyword evidence="5" id="KW-1185">Reference proteome</keyword>
<accession>A0AAD3E385</accession>
<feature type="compositionally biased region" description="Gly residues" evidence="2">
    <location>
        <begin position="20"/>
        <end position="32"/>
    </location>
</feature>
<dbReference type="EMBL" id="BMAR01000051">
    <property type="protein sequence ID" value="GFR51533.1"/>
    <property type="molecule type" value="Genomic_DNA"/>
</dbReference>
<gene>
    <name evidence="4" type="ORF">Agub_g13950</name>
</gene>
<feature type="domain" description="Transcription factor Iwr1" evidence="3">
    <location>
        <begin position="3"/>
        <end position="101"/>
    </location>
</feature>
<organism evidence="4 5">
    <name type="scientific">Astrephomene gubernaculifera</name>
    <dbReference type="NCBI Taxonomy" id="47775"/>
    <lineage>
        <taxon>Eukaryota</taxon>
        <taxon>Viridiplantae</taxon>
        <taxon>Chlorophyta</taxon>
        <taxon>core chlorophytes</taxon>
        <taxon>Chlorophyceae</taxon>
        <taxon>CS clade</taxon>
        <taxon>Chlamydomonadales</taxon>
        <taxon>Astrephomenaceae</taxon>
        <taxon>Astrephomene</taxon>
    </lineage>
</organism>
<sequence length="101" mass="10776">GVFVYDVYVPVPDEMEEDGGNGGGAAGGGAGAAAGEEELWPWEEAPEGEDWTVPVIEVAEEDDEFFWGGQLEAEAAQRAAEAEEHDSEDSNAESYYANSYP</sequence>
<name>A0AAD3E385_9CHLO</name>
<evidence type="ECO:0000256" key="2">
    <source>
        <dbReference type="SAM" id="MobiDB-lite"/>
    </source>
</evidence>
<evidence type="ECO:0000256" key="1">
    <source>
        <dbReference type="ARBA" id="ARBA00010218"/>
    </source>
</evidence>
<dbReference type="InterPro" id="IPR013883">
    <property type="entry name" value="TF_Iwr1_dom"/>
</dbReference>
<reference evidence="4 5" key="1">
    <citation type="journal article" date="2021" name="Sci. Rep.">
        <title>Genome sequencing of the multicellular alga Astrephomene provides insights into convergent evolution of germ-soma differentiation.</title>
        <authorList>
            <person name="Yamashita S."/>
            <person name="Yamamoto K."/>
            <person name="Matsuzaki R."/>
            <person name="Suzuki S."/>
            <person name="Yamaguchi H."/>
            <person name="Hirooka S."/>
            <person name="Minakuchi Y."/>
            <person name="Miyagishima S."/>
            <person name="Kawachi M."/>
            <person name="Toyoda A."/>
            <person name="Nozaki H."/>
        </authorList>
    </citation>
    <scope>NUCLEOTIDE SEQUENCE [LARGE SCALE GENOMIC DNA]</scope>
    <source>
        <strain evidence="4 5">NIES-4017</strain>
    </source>
</reference>
<evidence type="ECO:0000313" key="5">
    <source>
        <dbReference type="Proteomes" id="UP001054857"/>
    </source>
</evidence>
<feature type="region of interest" description="Disordered" evidence="2">
    <location>
        <begin position="74"/>
        <end position="101"/>
    </location>
</feature>
<evidence type="ECO:0000313" key="4">
    <source>
        <dbReference type="EMBL" id="GFR51533.1"/>
    </source>
</evidence>
<dbReference type="AlphaFoldDB" id="A0AAD3E385"/>
<comment type="caution">
    <text evidence="4">The sequence shown here is derived from an EMBL/GenBank/DDBJ whole genome shotgun (WGS) entry which is preliminary data.</text>
</comment>
<proteinExistence type="inferred from homology"/>
<dbReference type="Pfam" id="PF08574">
    <property type="entry name" value="Iwr1"/>
    <property type="match status" value="1"/>
</dbReference>
<evidence type="ECO:0000259" key="3">
    <source>
        <dbReference type="Pfam" id="PF08574"/>
    </source>
</evidence>
<dbReference type="Proteomes" id="UP001054857">
    <property type="component" value="Unassembled WGS sequence"/>
</dbReference>
<comment type="similarity">
    <text evidence="1">Belongs to the IWR1/SLC7A6OS family.</text>
</comment>
<feature type="non-terminal residue" evidence="4">
    <location>
        <position position="1"/>
    </location>
</feature>
<feature type="region of interest" description="Disordered" evidence="2">
    <location>
        <begin position="12"/>
        <end position="38"/>
    </location>
</feature>